<dbReference type="InterPro" id="IPR039537">
    <property type="entry name" value="Retrotran_Ty1/copia-like"/>
</dbReference>
<name>A0ABQ4XBY0_9ASTR</name>
<dbReference type="EMBL" id="BQNB010009382">
    <property type="protein sequence ID" value="GJS62756.1"/>
    <property type="molecule type" value="Genomic_DNA"/>
</dbReference>
<evidence type="ECO:0000313" key="2">
    <source>
        <dbReference type="Proteomes" id="UP001151760"/>
    </source>
</evidence>
<gene>
    <name evidence="1" type="ORF">Tco_0677320</name>
</gene>
<accession>A0ABQ4XBY0</accession>
<dbReference type="PANTHER" id="PTHR42648">
    <property type="entry name" value="TRANSPOSASE, PUTATIVE-RELATED"/>
    <property type="match status" value="1"/>
</dbReference>
<dbReference type="PANTHER" id="PTHR42648:SF32">
    <property type="entry name" value="RIBONUCLEASE H-LIKE DOMAIN, GAG-PRE-INTEGRASE DOMAIN PROTEIN-RELATED"/>
    <property type="match status" value="1"/>
</dbReference>
<evidence type="ECO:0000313" key="1">
    <source>
        <dbReference type="EMBL" id="GJS62756.1"/>
    </source>
</evidence>
<proteinExistence type="predicted"/>
<reference evidence="1" key="1">
    <citation type="journal article" date="2022" name="Int. J. Mol. Sci.">
        <title>Draft Genome of Tanacetum Coccineum: Genomic Comparison of Closely Related Tanacetum-Family Plants.</title>
        <authorList>
            <person name="Yamashiro T."/>
            <person name="Shiraishi A."/>
            <person name="Nakayama K."/>
            <person name="Satake H."/>
        </authorList>
    </citation>
    <scope>NUCLEOTIDE SEQUENCE</scope>
</reference>
<reference evidence="1" key="2">
    <citation type="submission" date="2022-01" db="EMBL/GenBank/DDBJ databases">
        <authorList>
            <person name="Yamashiro T."/>
            <person name="Shiraishi A."/>
            <person name="Satake H."/>
            <person name="Nakayama K."/>
        </authorList>
    </citation>
    <scope>NUCLEOTIDE SEQUENCE</scope>
</reference>
<protein>
    <submittedName>
        <fullName evidence="1">Uncharacterized protein</fullName>
    </submittedName>
</protein>
<organism evidence="1 2">
    <name type="scientific">Tanacetum coccineum</name>
    <dbReference type="NCBI Taxonomy" id="301880"/>
    <lineage>
        <taxon>Eukaryota</taxon>
        <taxon>Viridiplantae</taxon>
        <taxon>Streptophyta</taxon>
        <taxon>Embryophyta</taxon>
        <taxon>Tracheophyta</taxon>
        <taxon>Spermatophyta</taxon>
        <taxon>Magnoliopsida</taxon>
        <taxon>eudicotyledons</taxon>
        <taxon>Gunneridae</taxon>
        <taxon>Pentapetalae</taxon>
        <taxon>asterids</taxon>
        <taxon>campanulids</taxon>
        <taxon>Asterales</taxon>
        <taxon>Asteraceae</taxon>
        <taxon>Asteroideae</taxon>
        <taxon>Anthemideae</taxon>
        <taxon>Anthemidinae</taxon>
        <taxon>Tanacetum</taxon>
    </lineage>
</organism>
<comment type="caution">
    <text evidence="1">The sequence shown here is derived from an EMBL/GenBank/DDBJ whole genome shotgun (WGS) entry which is preliminary data.</text>
</comment>
<dbReference type="Proteomes" id="UP001151760">
    <property type="component" value="Unassembled WGS sequence"/>
</dbReference>
<sequence>MPTEMELTLEQTQQGVSYEVSDFQESSDDEVDERTTKEYLRDLDIEFHKRALLAGLAVGKNHTRNSEWIDITMRKLTKASSKNDVKENPFITSSMVYDHEMILKSKDWVERHNPDSKLPNFNTKRILVPESQAVNECLGLTEAPIDLKSSKELGSEPLTPLPLLKNLQGVYPSFEVMPMTYQDHSPRERHKEDRTLMEAARTMLEWIQYSIEFWTEALRIACYTENKSIIIKRHDKTTYEIFRERISDISYFHVSACPVFIHNHKDHLSKFDAKETYHVTFVESMEAIRFTNTSVDEIGIDDSSRYPHDEFLHEDDPSR</sequence>
<keyword evidence="2" id="KW-1185">Reference proteome</keyword>